<evidence type="ECO:0000259" key="1">
    <source>
        <dbReference type="Pfam" id="PF04536"/>
    </source>
</evidence>
<sequence length="166" mass="18803">MNKLSRFFRHVLTTRVTAQKAFPPQALHDIQAAIASGEKLHRAEIRLIIEPALPITDMLQGAHSRARARELFTLYRVWDTEDNCGVLVYINLADHKVEIIADRASGRALQPNDWKEICRRMTEGFSHGEYGPSVLAALDLLNRLLQQHFPGQGDNLNELSDRPLIV</sequence>
<feature type="domain" description="TPM" evidence="1">
    <location>
        <begin position="20"/>
        <end position="142"/>
    </location>
</feature>
<dbReference type="RefSeq" id="WP_132259057.1">
    <property type="nucleotide sequence ID" value="NZ_SLZQ01000007.1"/>
</dbReference>
<evidence type="ECO:0000313" key="3">
    <source>
        <dbReference type="Proteomes" id="UP000295382"/>
    </source>
</evidence>
<dbReference type="Proteomes" id="UP000295382">
    <property type="component" value="Unassembled WGS sequence"/>
</dbReference>
<dbReference type="AlphaFoldDB" id="A0A4R3HTB4"/>
<proteinExistence type="predicted"/>
<comment type="caution">
    <text evidence="2">The sequence shown here is derived from an EMBL/GenBank/DDBJ whole genome shotgun (WGS) entry which is preliminary data.</text>
</comment>
<name>A0A4R3HTB4_PAULE</name>
<keyword evidence="3" id="KW-1185">Reference proteome</keyword>
<dbReference type="InterPro" id="IPR007621">
    <property type="entry name" value="TPM_dom"/>
</dbReference>
<dbReference type="Gene3D" id="3.10.310.50">
    <property type="match status" value="1"/>
</dbReference>
<evidence type="ECO:0000313" key="2">
    <source>
        <dbReference type="EMBL" id="TCS36218.1"/>
    </source>
</evidence>
<reference evidence="2 3" key="1">
    <citation type="submission" date="2019-03" db="EMBL/GenBank/DDBJ databases">
        <title>Genomic Encyclopedia of Type Strains, Phase IV (KMG-IV): sequencing the most valuable type-strain genomes for metagenomic binning, comparative biology and taxonomic classification.</title>
        <authorList>
            <person name="Goeker M."/>
        </authorList>
    </citation>
    <scope>NUCLEOTIDE SEQUENCE [LARGE SCALE GENOMIC DNA]</scope>
    <source>
        <strain evidence="2 3">DSM 7445</strain>
    </source>
</reference>
<dbReference type="PANTHER" id="PTHR30373:SF8">
    <property type="entry name" value="BLL7265 PROTEIN"/>
    <property type="match status" value="1"/>
</dbReference>
<gene>
    <name evidence="2" type="ORF">EDC30_10735</name>
</gene>
<accession>A0A4R3HTB4</accession>
<protein>
    <submittedName>
        <fullName evidence="2">TLP18.3/Psb32/MOLO-1 phosphatase superfamily protein</fullName>
    </submittedName>
</protein>
<organism evidence="2 3">
    <name type="scientific">Paucimonas lemoignei</name>
    <name type="common">Pseudomonas lemoignei</name>
    <dbReference type="NCBI Taxonomy" id="29443"/>
    <lineage>
        <taxon>Bacteria</taxon>
        <taxon>Pseudomonadati</taxon>
        <taxon>Pseudomonadota</taxon>
        <taxon>Betaproteobacteria</taxon>
        <taxon>Burkholderiales</taxon>
        <taxon>Burkholderiaceae</taxon>
        <taxon>Paucimonas</taxon>
    </lineage>
</organism>
<dbReference type="EMBL" id="SLZQ01000007">
    <property type="protein sequence ID" value="TCS36218.1"/>
    <property type="molecule type" value="Genomic_DNA"/>
</dbReference>
<dbReference type="OrthoDB" id="5683663at2"/>
<dbReference type="PANTHER" id="PTHR30373">
    <property type="entry name" value="UPF0603 PROTEIN YGCG"/>
    <property type="match status" value="1"/>
</dbReference>
<dbReference type="Pfam" id="PF04536">
    <property type="entry name" value="TPM_phosphatase"/>
    <property type="match status" value="1"/>
</dbReference>